<organism evidence="1 2">
    <name type="scientific">Xylanimonas ulmi</name>
    <dbReference type="NCBI Taxonomy" id="228973"/>
    <lineage>
        <taxon>Bacteria</taxon>
        <taxon>Bacillati</taxon>
        <taxon>Actinomycetota</taxon>
        <taxon>Actinomycetes</taxon>
        <taxon>Micrococcales</taxon>
        <taxon>Promicromonosporaceae</taxon>
        <taxon>Xylanimonas</taxon>
    </lineage>
</organism>
<dbReference type="AlphaFoldDB" id="A0A4Q7LZD0"/>
<dbReference type="Proteomes" id="UP000293852">
    <property type="component" value="Unassembled WGS sequence"/>
</dbReference>
<evidence type="ECO:0000313" key="2">
    <source>
        <dbReference type="Proteomes" id="UP000293852"/>
    </source>
</evidence>
<dbReference type="EMBL" id="SGWX01000001">
    <property type="protein sequence ID" value="RZS60314.1"/>
    <property type="molecule type" value="Genomic_DNA"/>
</dbReference>
<comment type="caution">
    <text evidence="1">The sequence shown here is derived from an EMBL/GenBank/DDBJ whole genome shotgun (WGS) entry which is preliminary data.</text>
</comment>
<evidence type="ECO:0000313" key="1">
    <source>
        <dbReference type="EMBL" id="RZS60314.1"/>
    </source>
</evidence>
<dbReference type="RefSeq" id="WP_130412132.1">
    <property type="nucleotide sequence ID" value="NZ_SGWX01000001.1"/>
</dbReference>
<reference evidence="1 2" key="1">
    <citation type="submission" date="2019-02" db="EMBL/GenBank/DDBJ databases">
        <title>Sequencing the genomes of 1000 actinobacteria strains.</title>
        <authorList>
            <person name="Klenk H.-P."/>
        </authorList>
    </citation>
    <scope>NUCLEOTIDE SEQUENCE [LARGE SCALE GENOMIC DNA]</scope>
    <source>
        <strain evidence="1 2">DSM 16932</strain>
    </source>
</reference>
<accession>A0A4Q7LZD0</accession>
<keyword evidence="2" id="KW-1185">Reference proteome</keyword>
<proteinExistence type="predicted"/>
<dbReference type="OrthoDB" id="5144898at2"/>
<gene>
    <name evidence="1" type="ORF">EV386_0567</name>
</gene>
<sequence length="170" mass="18415">MWLRRPSLPDDVRVSLGLTRADRVLSAAALDDGRWAVATNAGLLVSAPAAGGDGVVRRQWSDVDRAAYDPAHGAVTVRWVDAAPALRMRLADPRRTRLARVIRERVEWSVVLSEQVPLPDGRAASVAVRRTVDGDLFSQVIAEPGADLRDPQIARVLGDAERRVRSAAGL</sequence>
<name>A0A4Q7LZD0_9MICO</name>
<protein>
    <submittedName>
        <fullName evidence="1">Uncharacterized protein</fullName>
    </submittedName>
</protein>